<accession>A0A4Q5LAQ6</accession>
<evidence type="ECO:0000259" key="1">
    <source>
        <dbReference type="Pfam" id="PF18495"/>
    </source>
</evidence>
<dbReference type="Gene3D" id="1.10.8.1050">
    <property type="entry name" value="Antitoxin VbhA-like"/>
    <property type="match status" value="1"/>
</dbReference>
<sequence>MKTPFNPLPEGLSEAEVSARLKRQRCAEWGVAVAALGGSPPSSEIIAELQRYVDGEITLAEFAFADDFPAYQAVVTRERLAA</sequence>
<dbReference type="RefSeq" id="WP_129921264.1">
    <property type="nucleotide sequence ID" value="NZ_SEWE01000021.1"/>
</dbReference>
<evidence type="ECO:0000313" key="2">
    <source>
        <dbReference type="EMBL" id="RYU79122.1"/>
    </source>
</evidence>
<dbReference type="EMBL" id="SEWE01000021">
    <property type="protein sequence ID" value="RYU79122.1"/>
    <property type="molecule type" value="Genomic_DNA"/>
</dbReference>
<name>A0A4Q5LAQ6_9BACT</name>
<dbReference type="Proteomes" id="UP000294155">
    <property type="component" value="Unassembled WGS sequence"/>
</dbReference>
<keyword evidence="3" id="KW-1185">Reference proteome</keyword>
<dbReference type="CDD" id="cd11586">
    <property type="entry name" value="VbhA_like"/>
    <property type="match status" value="1"/>
</dbReference>
<dbReference type="InterPro" id="IPR043038">
    <property type="entry name" value="VbhA_sf"/>
</dbReference>
<dbReference type="OrthoDB" id="885364at2"/>
<evidence type="ECO:0000313" key="3">
    <source>
        <dbReference type="Proteomes" id="UP000294155"/>
    </source>
</evidence>
<dbReference type="AlphaFoldDB" id="A0A4Q5LAQ6"/>
<dbReference type="InterPro" id="IPR033788">
    <property type="entry name" value="VbhA-like"/>
</dbReference>
<gene>
    <name evidence="2" type="ORF">EWM57_11340</name>
</gene>
<organism evidence="2 3">
    <name type="scientific">Hymenobacter persicinus</name>
    <dbReference type="NCBI Taxonomy" id="2025506"/>
    <lineage>
        <taxon>Bacteria</taxon>
        <taxon>Pseudomonadati</taxon>
        <taxon>Bacteroidota</taxon>
        <taxon>Cytophagia</taxon>
        <taxon>Cytophagales</taxon>
        <taxon>Hymenobacteraceae</taxon>
        <taxon>Hymenobacter</taxon>
    </lineage>
</organism>
<reference evidence="2 3" key="1">
    <citation type="submission" date="2019-02" db="EMBL/GenBank/DDBJ databases">
        <title>Bacterial novel species isolated from soil.</title>
        <authorList>
            <person name="Jung H.-Y."/>
        </authorList>
    </citation>
    <scope>NUCLEOTIDE SEQUENCE [LARGE SCALE GENOMIC DNA]</scope>
    <source>
        <strain evidence="2 3">1-3-3-3</strain>
    </source>
</reference>
<protein>
    <recommendedName>
        <fullName evidence="1">Antitoxin VbhA domain-containing protein</fullName>
    </recommendedName>
</protein>
<dbReference type="Pfam" id="PF18495">
    <property type="entry name" value="VbhA"/>
    <property type="match status" value="1"/>
</dbReference>
<proteinExistence type="predicted"/>
<feature type="domain" description="Antitoxin VbhA" evidence="1">
    <location>
        <begin position="31"/>
        <end position="62"/>
    </location>
</feature>
<dbReference type="InterPro" id="IPR041535">
    <property type="entry name" value="VbhA"/>
</dbReference>
<comment type="caution">
    <text evidence="2">The sequence shown here is derived from an EMBL/GenBank/DDBJ whole genome shotgun (WGS) entry which is preliminary data.</text>
</comment>